<dbReference type="InterPro" id="IPR000792">
    <property type="entry name" value="Tscrpt_reg_LuxR_C"/>
</dbReference>
<keyword evidence="1 5" id="KW-0597">Phosphoprotein</keyword>
<keyword evidence="3" id="KW-0238">DNA-binding</keyword>
<evidence type="ECO:0000313" key="8">
    <source>
        <dbReference type="EMBL" id="BBE52028.1"/>
    </source>
</evidence>
<dbReference type="InterPro" id="IPR058245">
    <property type="entry name" value="NreC/VraR/RcsB-like_REC"/>
</dbReference>
<sequence>MNKKYRILLVDDHALFRDEMRALLSQESDIEVVGEAGDGQSALRLVDTLQPDLVLLDLTMPGISGVETIRNIRRSHPQTRIIVITVHKSDEYIHESLRAGANGYLLKESTHTELRIAISNVLQGKMYLCPDVSEKVINGYLGLDGGYGPSHSRDILTTREREVLKLIAESNSNRQISEYLGISIKTVEKHRANLMKKLGMRNAAALTTYAIEKGLVAL</sequence>
<dbReference type="RefSeq" id="WP_062626790.1">
    <property type="nucleotide sequence ID" value="NZ_AP018738.1"/>
</dbReference>
<dbReference type="SUPFAM" id="SSF46894">
    <property type="entry name" value="C-terminal effector domain of the bipartite response regulators"/>
    <property type="match status" value="1"/>
</dbReference>
<dbReference type="SMART" id="SM00448">
    <property type="entry name" value="REC"/>
    <property type="match status" value="1"/>
</dbReference>
<dbReference type="AlphaFoldDB" id="A0A2Z6GEM7"/>
<dbReference type="GO" id="GO:0006355">
    <property type="term" value="P:regulation of DNA-templated transcription"/>
    <property type="evidence" value="ECO:0007669"/>
    <property type="project" value="InterPro"/>
</dbReference>
<dbReference type="CDD" id="cd17535">
    <property type="entry name" value="REC_NarL-like"/>
    <property type="match status" value="1"/>
</dbReference>
<evidence type="ECO:0000313" key="9">
    <source>
        <dbReference type="Proteomes" id="UP000033070"/>
    </source>
</evidence>
<keyword evidence="4" id="KW-0804">Transcription</keyword>
<evidence type="ECO:0000256" key="2">
    <source>
        <dbReference type="ARBA" id="ARBA00023015"/>
    </source>
</evidence>
<name>A0A2Z6GEM7_9PROT</name>
<accession>A0A2Z6GEM7</accession>
<dbReference type="PRINTS" id="PR00038">
    <property type="entry name" value="HTHLUXR"/>
</dbReference>
<keyword evidence="9" id="KW-1185">Reference proteome</keyword>
<evidence type="ECO:0000256" key="1">
    <source>
        <dbReference type="ARBA" id="ARBA00022553"/>
    </source>
</evidence>
<dbReference type="PANTHER" id="PTHR43214:SF41">
    <property type="entry name" value="NITRATE_NITRITE RESPONSE REGULATOR PROTEIN NARP"/>
    <property type="match status" value="1"/>
</dbReference>
<feature type="domain" description="Response regulatory" evidence="7">
    <location>
        <begin position="6"/>
        <end position="122"/>
    </location>
</feature>
<dbReference type="Proteomes" id="UP000033070">
    <property type="component" value="Chromosome"/>
</dbReference>
<dbReference type="GO" id="GO:0003677">
    <property type="term" value="F:DNA binding"/>
    <property type="evidence" value="ECO:0007669"/>
    <property type="project" value="UniProtKB-KW"/>
</dbReference>
<dbReference type="Pfam" id="PF00196">
    <property type="entry name" value="GerE"/>
    <property type="match status" value="1"/>
</dbReference>
<feature type="domain" description="HTH luxR-type" evidence="6">
    <location>
        <begin position="149"/>
        <end position="214"/>
    </location>
</feature>
<dbReference type="CDD" id="cd06170">
    <property type="entry name" value="LuxR_C_like"/>
    <property type="match status" value="1"/>
</dbReference>
<dbReference type="InterPro" id="IPR011006">
    <property type="entry name" value="CheY-like_superfamily"/>
</dbReference>
<dbReference type="PROSITE" id="PS50110">
    <property type="entry name" value="RESPONSE_REGULATORY"/>
    <property type="match status" value="1"/>
</dbReference>
<dbReference type="InterPro" id="IPR016032">
    <property type="entry name" value="Sig_transdc_resp-reg_C-effctor"/>
</dbReference>
<dbReference type="PROSITE" id="PS50043">
    <property type="entry name" value="HTH_LUXR_2"/>
    <property type="match status" value="1"/>
</dbReference>
<dbReference type="KEGG" id="fam:OYT1_ch2515"/>
<dbReference type="SUPFAM" id="SSF52172">
    <property type="entry name" value="CheY-like"/>
    <property type="match status" value="1"/>
</dbReference>
<evidence type="ECO:0000259" key="6">
    <source>
        <dbReference type="PROSITE" id="PS50043"/>
    </source>
</evidence>
<evidence type="ECO:0000259" key="7">
    <source>
        <dbReference type="PROSITE" id="PS50110"/>
    </source>
</evidence>
<gene>
    <name evidence="8" type="ORF">OYT1_ch2515</name>
</gene>
<organism evidence="8 9">
    <name type="scientific">Ferriphaselus amnicola</name>
    <dbReference type="NCBI Taxonomy" id="1188319"/>
    <lineage>
        <taxon>Bacteria</taxon>
        <taxon>Pseudomonadati</taxon>
        <taxon>Pseudomonadota</taxon>
        <taxon>Betaproteobacteria</taxon>
        <taxon>Nitrosomonadales</taxon>
        <taxon>Gallionellaceae</taxon>
        <taxon>Ferriphaselus</taxon>
    </lineage>
</organism>
<dbReference type="Gene3D" id="3.40.50.2300">
    <property type="match status" value="1"/>
</dbReference>
<reference evidence="8 9" key="1">
    <citation type="submission" date="2018-06" db="EMBL/GenBank/DDBJ databases">
        <title>OYT1 Genome Sequencing.</title>
        <authorList>
            <person name="Kato S."/>
            <person name="Itoh T."/>
            <person name="Ohkuma M."/>
        </authorList>
    </citation>
    <scope>NUCLEOTIDE SEQUENCE [LARGE SCALE GENOMIC DNA]</scope>
    <source>
        <strain evidence="8 9">OYT1</strain>
    </source>
</reference>
<evidence type="ECO:0000256" key="4">
    <source>
        <dbReference type="ARBA" id="ARBA00023163"/>
    </source>
</evidence>
<evidence type="ECO:0000256" key="5">
    <source>
        <dbReference type="PROSITE-ProRule" id="PRU00169"/>
    </source>
</evidence>
<dbReference type="Pfam" id="PF00072">
    <property type="entry name" value="Response_reg"/>
    <property type="match status" value="1"/>
</dbReference>
<dbReference type="SMART" id="SM00421">
    <property type="entry name" value="HTH_LUXR"/>
    <property type="match status" value="1"/>
</dbReference>
<protein>
    <submittedName>
        <fullName evidence="8">Transcriptional regulatory protein DegU</fullName>
    </submittedName>
</protein>
<dbReference type="OrthoDB" id="9816469at2"/>
<dbReference type="InterPro" id="IPR001789">
    <property type="entry name" value="Sig_transdc_resp-reg_receiver"/>
</dbReference>
<evidence type="ECO:0000256" key="3">
    <source>
        <dbReference type="ARBA" id="ARBA00023125"/>
    </source>
</evidence>
<dbReference type="PANTHER" id="PTHR43214">
    <property type="entry name" value="TWO-COMPONENT RESPONSE REGULATOR"/>
    <property type="match status" value="1"/>
</dbReference>
<feature type="modified residue" description="4-aspartylphosphate" evidence="5">
    <location>
        <position position="57"/>
    </location>
</feature>
<dbReference type="InterPro" id="IPR039420">
    <property type="entry name" value="WalR-like"/>
</dbReference>
<dbReference type="EMBL" id="AP018738">
    <property type="protein sequence ID" value="BBE52028.1"/>
    <property type="molecule type" value="Genomic_DNA"/>
</dbReference>
<keyword evidence="2" id="KW-0805">Transcription regulation</keyword>
<dbReference type="GO" id="GO:0000160">
    <property type="term" value="P:phosphorelay signal transduction system"/>
    <property type="evidence" value="ECO:0007669"/>
    <property type="project" value="InterPro"/>
</dbReference>
<proteinExistence type="predicted"/>
<dbReference type="STRING" id="1188319.OYT1_01352"/>